<evidence type="ECO:0000313" key="2">
    <source>
        <dbReference type="EMBL" id="KAK5166972.1"/>
    </source>
</evidence>
<feature type="region of interest" description="Disordered" evidence="1">
    <location>
        <begin position="380"/>
        <end position="468"/>
    </location>
</feature>
<name>A0AAV9P5T4_9PEZI</name>
<protein>
    <submittedName>
        <fullName evidence="2">Uncharacterized protein</fullName>
    </submittedName>
</protein>
<keyword evidence="3" id="KW-1185">Reference proteome</keyword>
<feature type="compositionally biased region" description="Pro residues" evidence="1">
    <location>
        <begin position="40"/>
        <end position="52"/>
    </location>
</feature>
<proteinExistence type="predicted"/>
<evidence type="ECO:0000313" key="3">
    <source>
        <dbReference type="Proteomes" id="UP001337655"/>
    </source>
</evidence>
<feature type="compositionally biased region" description="Polar residues" evidence="1">
    <location>
        <begin position="437"/>
        <end position="452"/>
    </location>
</feature>
<dbReference type="RefSeq" id="XP_064656780.1">
    <property type="nucleotide sequence ID" value="XM_064804938.1"/>
</dbReference>
<reference evidence="2 3" key="1">
    <citation type="submission" date="2023-08" db="EMBL/GenBank/DDBJ databases">
        <title>Black Yeasts Isolated from many extreme environments.</title>
        <authorList>
            <person name="Coleine C."/>
            <person name="Stajich J.E."/>
            <person name="Selbmann L."/>
        </authorList>
    </citation>
    <scope>NUCLEOTIDE SEQUENCE [LARGE SCALE GENOMIC DNA]</scope>
    <source>
        <strain evidence="2 3">CCFEE 5935</strain>
    </source>
</reference>
<organism evidence="2 3">
    <name type="scientific">Saxophila tyrrhenica</name>
    <dbReference type="NCBI Taxonomy" id="1690608"/>
    <lineage>
        <taxon>Eukaryota</taxon>
        <taxon>Fungi</taxon>
        <taxon>Dikarya</taxon>
        <taxon>Ascomycota</taxon>
        <taxon>Pezizomycotina</taxon>
        <taxon>Dothideomycetes</taxon>
        <taxon>Dothideomycetidae</taxon>
        <taxon>Mycosphaerellales</taxon>
        <taxon>Extremaceae</taxon>
        <taxon>Saxophila</taxon>
    </lineage>
</organism>
<dbReference type="Proteomes" id="UP001337655">
    <property type="component" value="Unassembled WGS sequence"/>
</dbReference>
<evidence type="ECO:0000256" key="1">
    <source>
        <dbReference type="SAM" id="MobiDB-lite"/>
    </source>
</evidence>
<dbReference type="EMBL" id="JAVRRT010000012">
    <property type="protein sequence ID" value="KAK5166972.1"/>
    <property type="molecule type" value="Genomic_DNA"/>
</dbReference>
<comment type="caution">
    <text evidence="2">The sequence shown here is derived from an EMBL/GenBank/DDBJ whole genome shotgun (WGS) entry which is preliminary data.</text>
</comment>
<dbReference type="AlphaFoldDB" id="A0AAV9P5T4"/>
<feature type="region of interest" description="Disordered" evidence="1">
    <location>
        <begin position="1"/>
        <end position="88"/>
    </location>
</feature>
<sequence>MGGLPDPTPRLDYGDDDVNYITGSSKKRKPSDPDRTPPRSHAPPQAPKPSPSPIDVAHIPRTEPTQSGTGGGSPRSSKPAVQHNYEDDRARSVLKKRLHELADASMASPSEAETFLEIVIEKLKPTVRLRYANKLHVRAVKDFFFDSDSNEKFVTAQEVSEVHAQSAKVLEVIYNNSKNLFHPPSDWRSGRDRNFRSTDGGRTPSLEILDVVQVEEVKADGGPDSPKEFDRSNITWYPRLRTYSKNHWAIISRFNDCIVTVLLGNGYNPDKDDIPSKVRSSSVESRYHILLAKCGREVPDGLKHLDAIWLKNSDKGPKFTIVDVRKHDHFPHTALIRRMADRPIDPFTAHETLKRVGAWAGVVPGPLPSSLTEALSSYRVDSSVGAGAQRDRSSYGGWSYDSPPNARSPNYRPSRYDRSAYSPPRYPQPSTEPEPRTQANTQAMRTSRIQQRTVDDLDREEMPDGYRR</sequence>
<feature type="compositionally biased region" description="Basic and acidic residues" evidence="1">
    <location>
        <begin position="453"/>
        <end position="468"/>
    </location>
</feature>
<gene>
    <name evidence="2" type="ORF">LTR77_007701</name>
</gene>
<dbReference type="GeneID" id="89929037"/>
<accession>A0AAV9P5T4</accession>